<keyword evidence="4 7" id="KW-0547">Nucleotide-binding</keyword>
<comment type="caution">
    <text evidence="12">The sequence shown here is derived from an EMBL/GenBank/DDBJ whole genome shotgun (WGS) entry which is preliminary data.</text>
</comment>
<dbReference type="GO" id="GO:0005524">
    <property type="term" value="F:ATP binding"/>
    <property type="evidence" value="ECO:0007669"/>
    <property type="project" value="UniProtKB-UniRule"/>
</dbReference>
<dbReference type="PROSITE" id="PS50263">
    <property type="entry name" value="CN_HYDROLASE"/>
    <property type="match status" value="1"/>
</dbReference>
<feature type="binding site" evidence="7">
    <location>
        <position position="185"/>
    </location>
    <ligand>
        <name>L-glutamine</name>
        <dbReference type="ChEBI" id="CHEBI:58359"/>
    </ligand>
</feature>
<evidence type="ECO:0000256" key="9">
    <source>
        <dbReference type="RuleBase" id="RU003811"/>
    </source>
</evidence>
<dbReference type="NCBIfam" id="TIGR00552">
    <property type="entry name" value="nadE"/>
    <property type="match status" value="1"/>
</dbReference>
<dbReference type="PIRSF" id="PIRSF006630">
    <property type="entry name" value="NADS_GAT"/>
    <property type="match status" value="1"/>
</dbReference>
<dbReference type="HAMAP" id="MF_02090">
    <property type="entry name" value="NadE_glutamine_dep"/>
    <property type="match status" value="1"/>
</dbReference>
<evidence type="ECO:0000256" key="7">
    <source>
        <dbReference type="HAMAP-Rule" id="MF_02090"/>
    </source>
</evidence>
<dbReference type="InterPro" id="IPR003010">
    <property type="entry name" value="C-N_Hydrolase"/>
</dbReference>
<feature type="binding site" evidence="7">
    <location>
        <position position="540"/>
    </location>
    <ligand>
        <name>deamido-NAD(+)</name>
        <dbReference type="ChEBI" id="CHEBI:58437"/>
        <note>ligand shared between two neighboring subunits</note>
    </ligand>
</feature>
<feature type="active site" description="Nucleophile; for glutaminase activity" evidence="7">
    <location>
        <position position="152"/>
    </location>
</feature>
<dbReference type="Pfam" id="PF00795">
    <property type="entry name" value="CN_hydrolase"/>
    <property type="match status" value="1"/>
</dbReference>
<evidence type="ECO:0000313" key="12">
    <source>
        <dbReference type="EMBL" id="PFG47207.1"/>
    </source>
</evidence>
<reference evidence="12 13" key="1">
    <citation type="submission" date="2017-10" db="EMBL/GenBank/DDBJ databases">
        <title>Sequencing the genomes of 1000 actinobacteria strains.</title>
        <authorList>
            <person name="Klenk H.-P."/>
        </authorList>
    </citation>
    <scope>NUCLEOTIDE SEQUENCE [LARGE SCALE GENOMIC DNA]</scope>
    <source>
        <strain evidence="12 13">DSM 46092</strain>
    </source>
</reference>
<dbReference type="SUPFAM" id="SSF56317">
    <property type="entry name" value="Carbon-nitrogen hydrolase"/>
    <property type="match status" value="1"/>
</dbReference>
<dbReference type="InterPro" id="IPR014729">
    <property type="entry name" value="Rossmann-like_a/b/a_fold"/>
</dbReference>
<dbReference type="RefSeq" id="WP_098511153.1">
    <property type="nucleotide sequence ID" value="NZ_JBIAKZ010000013.1"/>
</dbReference>
<comment type="function">
    <text evidence="7">Catalyzes the ATP-dependent amidation of deamido-NAD to form NAD. Uses L-glutamine as a nitrogen source.</text>
</comment>
<dbReference type="PANTHER" id="PTHR23090:SF9">
    <property type="entry name" value="GLUTAMINE-DEPENDENT NAD(+) SYNTHETASE"/>
    <property type="match status" value="1"/>
</dbReference>
<dbReference type="PANTHER" id="PTHR23090">
    <property type="entry name" value="NH 3 /GLUTAMINE-DEPENDENT NAD + SYNTHETASE"/>
    <property type="match status" value="1"/>
</dbReference>
<feature type="binding site" evidence="7">
    <location>
        <position position="424"/>
    </location>
    <ligand>
        <name>deamido-NAD(+)</name>
        <dbReference type="ChEBI" id="CHEBI:58437"/>
        <note>ligand shared between two neighboring subunits</note>
    </ligand>
</feature>
<dbReference type="AlphaFoldDB" id="A0A2A9F713"/>
<dbReference type="Gene3D" id="3.60.110.10">
    <property type="entry name" value="Carbon-nitrogen hydrolase"/>
    <property type="match status" value="1"/>
</dbReference>
<dbReference type="GO" id="GO:0004359">
    <property type="term" value="F:glutaminase activity"/>
    <property type="evidence" value="ECO:0007669"/>
    <property type="project" value="InterPro"/>
</dbReference>
<evidence type="ECO:0000313" key="13">
    <source>
        <dbReference type="Proteomes" id="UP000243542"/>
    </source>
</evidence>
<keyword evidence="5 7" id="KW-0067">ATP-binding</keyword>
<keyword evidence="6 7" id="KW-0520">NAD</keyword>
<feature type="domain" description="CN hydrolase" evidence="11">
    <location>
        <begin position="4"/>
        <end position="249"/>
    </location>
</feature>
<comment type="caution">
    <text evidence="7">Lacks conserved residue(s) required for the propagation of feature annotation.</text>
</comment>
<comment type="similarity">
    <text evidence="2 7 8">In the C-terminal section; belongs to the NAD synthetase family.</text>
</comment>
<dbReference type="CDD" id="cd07570">
    <property type="entry name" value="GAT_Gln-NAD-synth"/>
    <property type="match status" value="1"/>
</dbReference>
<evidence type="ECO:0000256" key="4">
    <source>
        <dbReference type="ARBA" id="ARBA00022741"/>
    </source>
</evidence>
<name>A0A2A9F713_9PSEU</name>
<organism evidence="12 13">
    <name type="scientific">Amycolatopsis sulphurea</name>
    <dbReference type="NCBI Taxonomy" id="76022"/>
    <lineage>
        <taxon>Bacteria</taxon>
        <taxon>Bacillati</taxon>
        <taxon>Actinomycetota</taxon>
        <taxon>Actinomycetes</taxon>
        <taxon>Pseudonocardiales</taxon>
        <taxon>Pseudonocardiaceae</taxon>
        <taxon>Amycolatopsis</taxon>
    </lineage>
</organism>
<dbReference type="NCBIfam" id="NF010588">
    <property type="entry name" value="PRK13981.1"/>
    <property type="match status" value="1"/>
</dbReference>
<feature type="active site" description="Proton acceptor; for glutaminase activity" evidence="7">
    <location>
        <position position="44"/>
    </location>
</feature>
<keyword evidence="3 7" id="KW-0436">Ligase</keyword>
<proteinExistence type="inferred from homology"/>
<evidence type="ECO:0000256" key="5">
    <source>
        <dbReference type="ARBA" id="ARBA00022840"/>
    </source>
</evidence>
<evidence type="ECO:0000256" key="8">
    <source>
        <dbReference type="PIRNR" id="PIRNR006630"/>
    </source>
</evidence>
<gene>
    <name evidence="7" type="primary">nadE</name>
    <name evidence="12" type="ORF">ATK36_2239</name>
</gene>
<feature type="region of interest" description="Disordered" evidence="10">
    <location>
        <begin position="465"/>
        <end position="491"/>
    </location>
</feature>
<feature type="binding site" evidence="7">
    <location>
        <position position="122"/>
    </location>
    <ligand>
        <name>L-glutamine</name>
        <dbReference type="ChEBI" id="CHEBI:58359"/>
    </ligand>
</feature>
<sequence>MPQLRIALAQVNTTVGDLDGNTALTVEWARKAAEAGAHVVVFPEMSQTGYPVEDLTLRRTFADASVRSVTELARRLDEAGCGDVLTYVGYLDHDEVGPRDAAAALYGGEVVARQFKHHLPNYGVFDEHRYFKPGTELEILRLHGVDIGMVICEDVWQDGGPISALGKAGVGLVVAPNASPYERSKDEQRLPLVARRAAEAGAPLVYTNQVGGQDDLVFDGDSLVVGPDGELLARAPQFVEHLLVLDMDLSGASGSEGEFDGLHVHRRVLSDAPLPAYAASNDPVISEPLSDEAEVWSALVVGLRDYVHKNGFTTVMFGFSGGIDSAVCASLAADALGGDNVYGVSMPSQYSSGHSKDDAADLARRIGAHYRVEPIEDMVRVYVDQLTLTGLAEENIQARVRGMLLMALSNQDGHLVLATGNKTELAVGYSTIYGDAVGAFAPIKDLFKTHVWQLASWRNAEAVKRGETPPIPENSITKPPSAELRPDQKDTDSLPDYALLDDILDDYVEGDRGYYELLEAGFDPETIDRVVRMVDRAEYKRRQYPPGTKITFKAFGRDRRLPMTNGWRERKS</sequence>
<comment type="similarity">
    <text evidence="9">Belongs to the NAD synthetase family.</text>
</comment>
<feature type="binding site" evidence="7">
    <location>
        <begin position="318"/>
        <end position="325"/>
    </location>
    <ligand>
        <name>ATP</name>
        <dbReference type="ChEBI" id="CHEBI:30616"/>
    </ligand>
</feature>
<dbReference type="InterPro" id="IPR022310">
    <property type="entry name" value="NAD/GMP_synthase"/>
</dbReference>
<dbReference type="InterPro" id="IPR003694">
    <property type="entry name" value="NAD_synthase"/>
</dbReference>
<feature type="binding site" evidence="7">
    <location>
        <position position="419"/>
    </location>
    <ligand>
        <name>ATP</name>
        <dbReference type="ChEBI" id="CHEBI:30616"/>
    </ligand>
</feature>
<feature type="binding site" evidence="7">
    <location>
        <position position="395"/>
    </location>
    <ligand>
        <name>deamido-NAD(+)</name>
        <dbReference type="ChEBI" id="CHEBI:58437"/>
        <note>ligand shared between two neighboring subunits</note>
    </ligand>
</feature>
<evidence type="ECO:0000256" key="1">
    <source>
        <dbReference type="ARBA" id="ARBA00005188"/>
    </source>
</evidence>
<dbReference type="GO" id="GO:0008795">
    <property type="term" value="F:NAD+ synthase activity"/>
    <property type="evidence" value="ECO:0007669"/>
    <property type="project" value="UniProtKB-UniRule"/>
</dbReference>
<feature type="binding site" evidence="7">
    <location>
        <position position="179"/>
    </location>
    <ligand>
        <name>L-glutamine</name>
        <dbReference type="ChEBI" id="CHEBI:58359"/>
    </ligand>
</feature>
<feature type="active site" description="For glutaminase activity" evidence="7">
    <location>
        <position position="116"/>
    </location>
</feature>
<dbReference type="InterPro" id="IPR036526">
    <property type="entry name" value="C-N_Hydrolase_sf"/>
</dbReference>
<protein>
    <recommendedName>
        <fullName evidence="7 8">Glutamine-dependent NAD(+) synthetase</fullName>
        <ecNumber evidence="7 8">6.3.5.1</ecNumber>
    </recommendedName>
    <alternativeName>
        <fullName evidence="7 8">NAD(+) synthase [glutamine-hydrolyzing]</fullName>
    </alternativeName>
</protein>
<dbReference type="InterPro" id="IPR014445">
    <property type="entry name" value="Gln-dep_NAD_synthase"/>
</dbReference>
<evidence type="ECO:0000256" key="10">
    <source>
        <dbReference type="SAM" id="MobiDB-lite"/>
    </source>
</evidence>
<comment type="catalytic activity">
    <reaction evidence="7 8">
        <text>deamido-NAD(+) + L-glutamine + ATP + H2O = L-glutamate + AMP + diphosphate + NAD(+) + H(+)</text>
        <dbReference type="Rhea" id="RHEA:24384"/>
        <dbReference type="ChEBI" id="CHEBI:15377"/>
        <dbReference type="ChEBI" id="CHEBI:15378"/>
        <dbReference type="ChEBI" id="CHEBI:29985"/>
        <dbReference type="ChEBI" id="CHEBI:30616"/>
        <dbReference type="ChEBI" id="CHEBI:33019"/>
        <dbReference type="ChEBI" id="CHEBI:57540"/>
        <dbReference type="ChEBI" id="CHEBI:58359"/>
        <dbReference type="ChEBI" id="CHEBI:58437"/>
        <dbReference type="ChEBI" id="CHEBI:456215"/>
        <dbReference type="EC" id="6.3.5.1"/>
    </reaction>
</comment>
<evidence type="ECO:0000256" key="2">
    <source>
        <dbReference type="ARBA" id="ARBA00007145"/>
    </source>
</evidence>
<dbReference type="GO" id="GO:0005737">
    <property type="term" value="C:cytoplasm"/>
    <property type="evidence" value="ECO:0007669"/>
    <property type="project" value="InterPro"/>
</dbReference>
<dbReference type="GO" id="GO:0009435">
    <property type="term" value="P:NAD+ biosynthetic process"/>
    <property type="evidence" value="ECO:0007669"/>
    <property type="project" value="UniProtKB-UniRule"/>
</dbReference>
<dbReference type="EMBL" id="PDJK01000002">
    <property type="protein sequence ID" value="PFG47207.1"/>
    <property type="molecule type" value="Genomic_DNA"/>
</dbReference>
<dbReference type="GO" id="GO:0003952">
    <property type="term" value="F:NAD+ synthase (glutamine-hydrolyzing) activity"/>
    <property type="evidence" value="ECO:0007669"/>
    <property type="project" value="UniProtKB-UniRule"/>
</dbReference>
<dbReference type="Proteomes" id="UP000243542">
    <property type="component" value="Unassembled WGS sequence"/>
</dbReference>
<dbReference type="Pfam" id="PF02540">
    <property type="entry name" value="NAD_synthase"/>
    <property type="match status" value="1"/>
</dbReference>
<dbReference type="FunFam" id="3.40.50.620:FF:000106">
    <property type="entry name" value="Glutamine-dependent NAD(+) synthetase"/>
    <property type="match status" value="1"/>
</dbReference>
<evidence type="ECO:0000256" key="6">
    <source>
        <dbReference type="ARBA" id="ARBA00023027"/>
    </source>
</evidence>
<evidence type="ECO:0000256" key="3">
    <source>
        <dbReference type="ARBA" id="ARBA00022598"/>
    </source>
</evidence>
<comment type="pathway">
    <text evidence="1 7 8">Cofactor biosynthesis; NAD(+) biosynthesis; NAD(+) from deamido-NAD(+) (L-Gln route): step 1/1.</text>
</comment>
<keyword evidence="13" id="KW-1185">Reference proteome</keyword>
<dbReference type="CDD" id="cd00553">
    <property type="entry name" value="NAD_synthase"/>
    <property type="match status" value="1"/>
</dbReference>
<dbReference type="UniPathway" id="UPA00253">
    <property type="reaction ID" value="UER00334"/>
</dbReference>
<dbReference type="EC" id="6.3.5.1" evidence="7 8"/>
<accession>A0A2A9F713</accession>
<evidence type="ECO:0000259" key="11">
    <source>
        <dbReference type="PROSITE" id="PS50263"/>
    </source>
</evidence>
<dbReference type="Gene3D" id="3.40.50.620">
    <property type="entry name" value="HUPs"/>
    <property type="match status" value="1"/>
</dbReference>
<dbReference type="SUPFAM" id="SSF52402">
    <property type="entry name" value="Adenine nucleotide alpha hydrolases-like"/>
    <property type="match status" value="1"/>
</dbReference>